<dbReference type="SUPFAM" id="SSF53756">
    <property type="entry name" value="UDP-Glycosyltransferase/glycogen phosphorylase"/>
    <property type="match status" value="1"/>
</dbReference>
<proteinExistence type="predicted"/>
<evidence type="ECO:0000313" key="2">
    <source>
        <dbReference type="Proteomes" id="UP000301751"/>
    </source>
</evidence>
<gene>
    <name evidence="1" type="ORF">AQPW35_17200</name>
</gene>
<dbReference type="RefSeq" id="WP_137732382.1">
    <property type="nucleotide sequence ID" value="NZ_BJCL01000003.1"/>
</dbReference>
<comment type="caution">
    <text evidence="1">The sequence shown here is derived from an EMBL/GenBank/DDBJ whole genome shotgun (WGS) entry which is preliminary data.</text>
</comment>
<protein>
    <recommendedName>
        <fullName evidence="3">Capsule polysaccharide biosynthesis protein</fullName>
    </recommendedName>
</protein>
<sequence length="495" mass="54589">MSSGTTGSAPIQLLCVSTAANTDAALHALVQQAAGRIELVLHLGSTDADFKASAVSRMNLRRGKRGHLTEGTRFSGQAHGLFMQPGYDALVDDFIDHLHRRAEPFAHLPHPLSGFHAYWDYHHILADVLAQRISDSGATHMLFFNVPHLVHDTLVYQVGKALGLQCLIITQSLFPNTFFSMPAIEAYGRLTPGQPVAAPHPINRDETLQHFYMKGIAQQRAEGGRVSAKAIGQLAAFLLLKRRWRALNPFYVAGLLRRMQRIYGGLPAWRDPFARFFHEDELAYFEHLLQFEDGPIDLDGPYVYFAMQLQPEMTTSALGGPFKDQALAIEALARMLPPGVRILVKENPKQGAYMRGPMFFHRLARIPQVQFMPSHASTHELTARALYVASISGTVGWEAVRKGKPALVFGHTWYASLPGVHTWHPDLTHDAIVGGPPDHAALEQAVGQLLAQGHGGIVERHYTTLVPGYDDTRNAQAVAQALLPLLLGEAPTSFR</sequence>
<name>A0A480ALP0_9BURK</name>
<reference evidence="2" key="1">
    <citation type="submission" date="2019-03" db="EMBL/GenBank/DDBJ databases">
        <title>Aquabacterium pictum sp.nov., the first bacteriochlorophyll a-containing freshwater bacterium in the genus Aquabacterium of the class Betaproteobacteria.</title>
        <authorList>
            <person name="Hirose S."/>
            <person name="Tank M."/>
            <person name="Hara E."/>
            <person name="Tamaki H."/>
            <person name="Takaichi S."/>
            <person name="Haruta S."/>
            <person name="Hanada S."/>
        </authorList>
    </citation>
    <scope>NUCLEOTIDE SEQUENCE [LARGE SCALE GENOMIC DNA]</scope>
    <source>
        <strain evidence="2">W35</strain>
    </source>
</reference>
<dbReference type="AlphaFoldDB" id="A0A480ALP0"/>
<evidence type="ECO:0008006" key="3">
    <source>
        <dbReference type="Google" id="ProtNLM"/>
    </source>
</evidence>
<dbReference type="GO" id="GO:0015774">
    <property type="term" value="P:polysaccharide transport"/>
    <property type="evidence" value="ECO:0007669"/>
    <property type="project" value="InterPro"/>
</dbReference>
<dbReference type="Pfam" id="PF05159">
    <property type="entry name" value="Capsule_synth"/>
    <property type="match status" value="1"/>
</dbReference>
<dbReference type="Proteomes" id="UP000301751">
    <property type="component" value="Unassembled WGS sequence"/>
</dbReference>
<keyword evidence="2" id="KW-1185">Reference proteome</keyword>
<accession>A0A480ALP0</accession>
<dbReference type="InterPro" id="IPR007833">
    <property type="entry name" value="Capsule_polysaccharide_synth"/>
</dbReference>
<dbReference type="EMBL" id="BJCL01000003">
    <property type="protein sequence ID" value="GCL62639.1"/>
    <property type="molecule type" value="Genomic_DNA"/>
</dbReference>
<dbReference type="OrthoDB" id="5448633at2"/>
<organism evidence="1 2">
    <name type="scientific">Pseudaquabacterium pictum</name>
    <dbReference type="NCBI Taxonomy" id="2315236"/>
    <lineage>
        <taxon>Bacteria</taxon>
        <taxon>Pseudomonadati</taxon>
        <taxon>Pseudomonadota</taxon>
        <taxon>Betaproteobacteria</taxon>
        <taxon>Burkholderiales</taxon>
        <taxon>Sphaerotilaceae</taxon>
        <taxon>Pseudaquabacterium</taxon>
    </lineage>
</organism>
<dbReference type="GO" id="GO:0000271">
    <property type="term" value="P:polysaccharide biosynthetic process"/>
    <property type="evidence" value="ECO:0007669"/>
    <property type="project" value="InterPro"/>
</dbReference>
<evidence type="ECO:0000313" key="1">
    <source>
        <dbReference type="EMBL" id="GCL62639.1"/>
    </source>
</evidence>